<dbReference type="RefSeq" id="XP_018001692.1">
    <property type="nucleotide sequence ID" value="XM_018149575.1"/>
</dbReference>
<organism evidence="8 9">
    <name type="scientific">Cyphellophora attinorum</name>
    <dbReference type="NCBI Taxonomy" id="1664694"/>
    <lineage>
        <taxon>Eukaryota</taxon>
        <taxon>Fungi</taxon>
        <taxon>Dikarya</taxon>
        <taxon>Ascomycota</taxon>
        <taxon>Pezizomycotina</taxon>
        <taxon>Eurotiomycetes</taxon>
        <taxon>Chaetothyriomycetidae</taxon>
        <taxon>Chaetothyriales</taxon>
        <taxon>Cyphellophoraceae</taxon>
        <taxon>Cyphellophora</taxon>
    </lineage>
</organism>
<dbReference type="PROSITE" id="PS50294">
    <property type="entry name" value="WD_REPEATS_REGION"/>
    <property type="match status" value="2"/>
</dbReference>
<dbReference type="InterPro" id="IPR015943">
    <property type="entry name" value="WD40/YVTN_repeat-like_dom_sf"/>
</dbReference>
<accession>A0A0N0NNS7</accession>
<reference evidence="8 9" key="1">
    <citation type="submission" date="2015-06" db="EMBL/GenBank/DDBJ databases">
        <title>Draft genome of the ant-associated black yeast Phialophora attae CBS 131958.</title>
        <authorList>
            <person name="Moreno L.F."/>
            <person name="Stielow B.J."/>
            <person name="de Hoog S."/>
            <person name="Vicente V.A."/>
            <person name="Weiss V.A."/>
            <person name="de Vries M."/>
            <person name="Cruz L.M."/>
            <person name="Souza E.M."/>
        </authorList>
    </citation>
    <scope>NUCLEOTIDE SEQUENCE [LARGE SCALE GENOMIC DNA]</scope>
    <source>
        <strain evidence="8 9">CBS 131958</strain>
    </source>
</reference>
<gene>
    <name evidence="8" type="ORF">AB675_9070</name>
</gene>
<dbReference type="STRING" id="1664694.A0A0N0NNS7"/>
<sequence>MASGEFLKSVPLTCHGHSRPITHLHFSSSVEDEQYYLISAAKDNNPQLRDGVTGDWIGTFIGHKGACWSAKLSPDASLAATGSADFTSRVWDTQTGECLNILTHQHIVKAVAFPIQRSPQAVATGGQEKKLRIWDLARSSPRTTSSDGIVVPETLSDAIEIGAGDHTASIKSIVWNVDYNIVTTAADDKTIRWYDLRVSNAIKTFKTDKDILSCELSTNRADDPEPGILSVAAGQSAYFFDANDPGRLLKKADFDHDIASVGIHPLSGRFVTGGKNDTWVRVWDLEPQTLLDTLKGHHGPIWTTSFSPDGNIFATGSEDGTIKLWKACSSQYGLWH</sequence>
<keyword evidence="9" id="KW-1185">Reference proteome</keyword>
<keyword evidence="4" id="KW-0508">mRNA splicing</keyword>
<feature type="repeat" description="WD" evidence="7">
    <location>
        <begin position="60"/>
        <end position="101"/>
    </location>
</feature>
<evidence type="ECO:0000256" key="3">
    <source>
        <dbReference type="ARBA" id="ARBA00022737"/>
    </source>
</evidence>
<evidence type="ECO:0000256" key="7">
    <source>
        <dbReference type="PROSITE-ProRule" id="PRU00221"/>
    </source>
</evidence>
<dbReference type="InterPro" id="IPR020472">
    <property type="entry name" value="WD40_PAC1"/>
</dbReference>
<feature type="repeat" description="WD" evidence="7">
    <location>
        <begin position="163"/>
        <end position="204"/>
    </location>
</feature>
<evidence type="ECO:0000313" key="8">
    <source>
        <dbReference type="EMBL" id="KPI41729.1"/>
    </source>
</evidence>
<evidence type="ECO:0000256" key="6">
    <source>
        <dbReference type="ARBA" id="ARBA00040390"/>
    </source>
</evidence>
<dbReference type="Gene3D" id="2.130.10.10">
    <property type="entry name" value="YVTN repeat-like/Quinoprotein amine dehydrogenase"/>
    <property type="match status" value="2"/>
</dbReference>
<dbReference type="PROSITE" id="PS50082">
    <property type="entry name" value="WD_REPEATS_2"/>
    <property type="match status" value="4"/>
</dbReference>
<dbReference type="PROSITE" id="PS00678">
    <property type="entry name" value="WD_REPEATS_1"/>
    <property type="match status" value="1"/>
</dbReference>
<keyword evidence="3" id="KW-0677">Repeat</keyword>
<dbReference type="GeneID" id="28741455"/>
<dbReference type="PANTHER" id="PTHR19877">
    <property type="entry name" value="EUKARYOTIC TRANSLATION INITIATION FACTOR 3 SUBUNIT I"/>
    <property type="match status" value="1"/>
</dbReference>
<dbReference type="GO" id="GO:0016301">
    <property type="term" value="F:kinase activity"/>
    <property type="evidence" value="ECO:0007669"/>
    <property type="project" value="UniProtKB-KW"/>
</dbReference>
<dbReference type="AlphaFoldDB" id="A0A0N0NNS7"/>
<keyword evidence="2" id="KW-0507">mRNA processing</keyword>
<dbReference type="GO" id="GO:0032797">
    <property type="term" value="C:SMN complex"/>
    <property type="evidence" value="ECO:0007669"/>
    <property type="project" value="TreeGrafter"/>
</dbReference>
<dbReference type="CDD" id="cd00200">
    <property type="entry name" value="WD40"/>
    <property type="match status" value="1"/>
</dbReference>
<dbReference type="SUPFAM" id="SSF50978">
    <property type="entry name" value="WD40 repeat-like"/>
    <property type="match status" value="1"/>
</dbReference>
<keyword evidence="8" id="KW-0675">Receptor</keyword>
<evidence type="ECO:0000256" key="4">
    <source>
        <dbReference type="ARBA" id="ARBA00023187"/>
    </source>
</evidence>
<dbReference type="GO" id="GO:0003723">
    <property type="term" value="F:RNA binding"/>
    <property type="evidence" value="ECO:0007669"/>
    <property type="project" value="TreeGrafter"/>
</dbReference>
<dbReference type="Pfam" id="PF00400">
    <property type="entry name" value="WD40"/>
    <property type="match status" value="4"/>
</dbReference>
<dbReference type="InterPro" id="IPR001680">
    <property type="entry name" value="WD40_rpt"/>
</dbReference>
<keyword evidence="8" id="KW-0808">Transferase</keyword>
<dbReference type="PRINTS" id="PR00320">
    <property type="entry name" value="GPROTEINBRPT"/>
</dbReference>
<evidence type="ECO:0000256" key="1">
    <source>
        <dbReference type="ARBA" id="ARBA00022574"/>
    </source>
</evidence>
<proteinExistence type="inferred from homology"/>
<comment type="similarity">
    <text evidence="5">Belongs to the WD repeat STRAP family.</text>
</comment>
<keyword evidence="1 7" id="KW-0853">WD repeat</keyword>
<dbReference type="OrthoDB" id="408728at2759"/>
<dbReference type="InterPro" id="IPR036322">
    <property type="entry name" value="WD40_repeat_dom_sf"/>
</dbReference>
<name>A0A0N0NNS7_9EURO</name>
<dbReference type="Proteomes" id="UP000038010">
    <property type="component" value="Unassembled WGS sequence"/>
</dbReference>
<dbReference type="VEuPathDB" id="FungiDB:AB675_9070"/>
<comment type="caution">
    <text evidence="8">The sequence shown here is derived from an EMBL/GenBank/DDBJ whole genome shotgun (WGS) entry which is preliminary data.</text>
</comment>
<feature type="repeat" description="WD" evidence="7">
    <location>
        <begin position="101"/>
        <end position="144"/>
    </location>
</feature>
<keyword evidence="8" id="KW-0418">Kinase</keyword>
<protein>
    <recommendedName>
        <fullName evidence="6">Serine-threonine kinase receptor-associated protein</fullName>
    </recommendedName>
</protein>
<dbReference type="EMBL" id="LFJN01000009">
    <property type="protein sequence ID" value="KPI41729.1"/>
    <property type="molecule type" value="Genomic_DNA"/>
</dbReference>
<evidence type="ECO:0000256" key="2">
    <source>
        <dbReference type="ARBA" id="ARBA00022664"/>
    </source>
</evidence>
<dbReference type="InterPro" id="IPR019775">
    <property type="entry name" value="WD40_repeat_CS"/>
</dbReference>
<feature type="repeat" description="WD" evidence="7">
    <location>
        <begin position="294"/>
        <end position="326"/>
    </location>
</feature>
<evidence type="ECO:0000313" key="9">
    <source>
        <dbReference type="Proteomes" id="UP000038010"/>
    </source>
</evidence>
<dbReference type="GO" id="GO:0000387">
    <property type="term" value="P:spliceosomal snRNP assembly"/>
    <property type="evidence" value="ECO:0007669"/>
    <property type="project" value="TreeGrafter"/>
</dbReference>
<evidence type="ECO:0000256" key="5">
    <source>
        <dbReference type="ARBA" id="ARBA00038394"/>
    </source>
</evidence>
<dbReference type="PANTHER" id="PTHR19877:SF13">
    <property type="entry name" value="SERINE-THREONINE KINASE RECEPTOR-ASSOCIATED PROTEIN"/>
    <property type="match status" value="1"/>
</dbReference>
<dbReference type="SMART" id="SM00320">
    <property type="entry name" value="WD40"/>
    <property type="match status" value="6"/>
</dbReference>